<name>A0A4R1K132_9GAMM</name>
<accession>A0A4R1K132</accession>
<keyword evidence="2" id="KW-1185">Reference proteome</keyword>
<organism evidence="1 2">
    <name type="scientific">Celerinatantimonas diazotrophica</name>
    <dbReference type="NCBI Taxonomy" id="412034"/>
    <lineage>
        <taxon>Bacteria</taxon>
        <taxon>Pseudomonadati</taxon>
        <taxon>Pseudomonadota</taxon>
        <taxon>Gammaproteobacteria</taxon>
        <taxon>Celerinatantimonadaceae</taxon>
        <taxon>Celerinatantimonas</taxon>
    </lineage>
</organism>
<dbReference type="AlphaFoldDB" id="A0A4R1K132"/>
<gene>
    <name evidence="1" type="ORF">EV690_1390</name>
</gene>
<dbReference type="Proteomes" id="UP000295565">
    <property type="component" value="Unassembled WGS sequence"/>
</dbReference>
<evidence type="ECO:0000313" key="1">
    <source>
        <dbReference type="EMBL" id="TCK57696.1"/>
    </source>
</evidence>
<evidence type="ECO:0000313" key="2">
    <source>
        <dbReference type="Proteomes" id="UP000295565"/>
    </source>
</evidence>
<comment type="caution">
    <text evidence="1">The sequence shown here is derived from an EMBL/GenBank/DDBJ whole genome shotgun (WGS) entry which is preliminary data.</text>
</comment>
<dbReference type="RefSeq" id="WP_131912249.1">
    <property type="nucleotide sequence ID" value="NZ_OU594967.1"/>
</dbReference>
<protein>
    <recommendedName>
        <fullName evidence="3">Tfp pilus assembly PilM family ATPase</fullName>
    </recommendedName>
</protein>
<reference evidence="1 2" key="1">
    <citation type="submission" date="2019-03" db="EMBL/GenBank/DDBJ databases">
        <title>Genomic Encyclopedia of Type Strains, Phase IV (KMG-IV): sequencing the most valuable type-strain genomes for metagenomic binning, comparative biology and taxonomic classification.</title>
        <authorList>
            <person name="Goeker M."/>
        </authorList>
    </citation>
    <scope>NUCLEOTIDE SEQUENCE [LARGE SCALE GENOMIC DNA]</scope>
    <source>
        <strain evidence="1 2">DSM 18577</strain>
    </source>
</reference>
<dbReference type="EMBL" id="SMGD01000012">
    <property type="protein sequence ID" value="TCK57696.1"/>
    <property type="molecule type" value="Genomic_DNA"/>
</dbReference>
<evidence type="ECO:0008006" key="3">
    <source>
        <dbReference type="Google" id="ProtNLM"/>
    </source>
</evidence>
<sequence>MSRYAVLGVNLQEDAIQAALYNPDRPTRFFHCDFLTSGNWPENLWQHSERLLKAMAQIKSQLNTKRVRVMFNVPLACIQMGIISLPLNEHQYSDYQIAQACQRNGMDLSASWQIQIRWLANDHRHPGHQLFQAVGVPKRLIGVIDGVCRTLHWQLSCIDLACFARAYCWWQQRRPCAGRFAELHLVAQNNTLEVCLFLARRLLDWCQISPVNHQSLVNYLAQLGLLWRCLPGVRLKQARMFGDEHLSNLECPLEQFEFKLDGIHDASQMAALGGALKVYEWL</sequence>
<proteinExistence type="predicted"/>